<evidence type="ECO:0000313" key="1">
    <source>
        <dbReference type="EMBL" id="EET03194.1"/>
    </source>
</evidence>
<dbReference type="Pfam" id="PF02566">
    <property type="entry name" value="OsmC"/>
    <property type="match status" value="1"/>
</dbReference>
<dbReference type="RefSeq" id="WP_004188566.1">
    <property type="nucleotide sequence ID" value="NZ_CM000833.1"/>
</dbReference>
<dbReference type="GeneID" id="93063530"/>
<organism evidence="1">
    <name type="scientific">Burkholderia pseudomallei 1710a</name>
    <dbReference type="NCBI Taxonomy" id="320371"/>
    <lineage>
        <taxon>Bacteria</taxon>
        <taxon>Pseudomonadati</taxon>
        <taxon>Pseudomonadota</taxon>
        <taxon>Betaproteobacteria</taxon>
        <taxon>Burkholderiales</taxon>
        <taxon>Burkholderiaceae</taxon>
        <taxon>Burkholderia</taxon>
        <taxon>pseudomallei group</taxon>
    </lineage>
</organism>
<dbReference type="InterPro" id="IPR052707">
    <property type="entry name" value="OsmC_Ohr_Peroxiredoxin"/>
</dbReference>
<dbReference type="InterPro" id="IPR015946">
    <property type="entry name" value="KH_dom-like_a/b"/>
</dbReference>
<dbReference type="AlphaFoldDB" id="A0A0E1VSX1"/>
<protein>
    <recommendedName>
        <fullName evidence="2">OsmC/Ohr family protein</fullName>
    </recommendedName>
</protein>
<proteinExistence type="predicted"/>
<dbReference type="PANTHER" id="PTHR42830">
    <property type="entry name" value="OSMOTICALLY INDUCIBLE FAMILY PROTEIN"/>
    <property type="match status" value="1"/>
</dbReference>
<gene>
    <name evidence="1" type="ORF">BURPS1710A_A1087</name>
</gene>
<evidence type="ECO:0008006" key="2">
    <source>
        <dbReference type="Google" id="ProtNLM"/>
    </source>
</evidence>
<dbReference type="PANTHER" id="PTHR42830:SF2">
    <property type="entry name" value="OSMC_OHR FAMILY PROTEIN"/>
    <property type="match status" value="1"/>
</dbReference>
<dbReference type="HOGENOM" id="CLU_105860_1_0_4"/>
<dbReference type="Gene3D" id="3.30.300.20">
    <property type="match status" value="1"/>
</dbReference>
<sequence length="161" mass="17800">MSTYTAEVAWQKQESETFADNRYSRKHEWRFDGGVRVPASSSPHVVRVPFSDPTAVDPEEAFVAALSSCHMLWFLSLAAQKQFVVTGYRDVAEGTMAKNAQGKAAMTRVVLRPHVTFGGERAPTRDDVDALHHAAHDACYLANSVRTDIDIEGSWAHAPAR</sequence>
<dbReference type="Proteomes" id="UP000001812">
    <property type="component" value="Chromosome II"/>
</dbReference>
<reference evidence="1" key="1">
    <citation type="submission" date="2009-05" db="EMBL/GenBank/DDBJ databases">
        <authorList>
            <person name="Harkins D.M."/>
            <person name="DeShazer D."/>
            <person name="Woods D.E."/>
            <person name="Brinkac L.M."/>
            <person name="Brown K.A."/>
            <person name="Hung G.C."/>
            <person name="Tuanyok A."/>
            <person name="Zhang B."/>
            <person name="Nierman W.C."/>
        </authorList>
    </citation>
    <scope>NUCLEOTIDE SEQUENCE [LARGE SCALE GENOMIC DNA]</scope>
    <source>
        <strain evidence="1">1710a</strain>
    </source>
</reference>
<dbReference type="SUPFAM" id="SSF82784">
    <property type="entry name" value="OsmC-like"/>
    <property type="match status" value="1"/>
</dbReference>
<accession>A0A0E1VSX1</accession>
<name>A0A0E1VSX1_BURPE</name>
<dbReference type="InterPro" id="IPR036102">
    <property type="entry name" value="OsmC/Ohrsf"/>
</dbReference>
<dbReference type="EMBL" id="CM000833">
    <property type="protein sequence ID" value="EET03194.1"/>
    <property type="molecule type" value="Genomic_DNA"/>
</dbReference>
<dbReference type="InterPro" id="IPR003718">
    <property type="entry name" value="OsmC/Ohr_fam"/>
</dbReference>